<gene>
    <name evidence="1" type="ORF">SAMN05661096_03487</name>
</gene>
<dbReference type="Proteomes" id="UP000193804">
    <property type="component" value="Unassembled WGS sequence"/>
</dbReference>
<dbReference type="RefSeq" id="WP_085518621.1">
    <property type="nucleotide sequence ID" value="NZ_FXAW01000008.1"/>
</dbReference>
<sequence>MKVLIVTLLFMPAILLAQRNIADLEYYFMRTEQNVDAINYPMHFHVPFYIESNFSIGPEINSFSYSEETQGVTYDSNSIIYGLRFSYIWKVLPVFELSPFVTISTISSDYTVVAQNNLVVEESSIQKQLIFSYFGFSARYLFSSNIFISASLHKYIHNIYGDYSIDVTYDDNSFSSASGDFSVLPKPEEWEINLGTGFKLYTKRL</sequence>
<dbReference type="AlphaFoldDB" id="A0A1X7L4I5"/>
<organism evidence="1 2">
    <name type="scientific">Marivirga sericea</name>
    <dbReference type="NCBI Taxonomy" id="1028"/>
    <lineage>
        <taxon>Bacteria</taxon>
        <taxon>Pseudomonadati</taxon>
        <taxon>Bacteroidota</taxon>
        <taxon>Cytophagia</taxon>
        <taxon>Cytophagales</taxon>
        <taxon>Marivirgaceae</taxon>
        <taxon>Marivirga</taxon>
    </lineage>
</organism>
<protein>
    <submittedName>
        <fullName evidence="1">Uncharacterized protein</fullName>
    </submittedName>
</protein>
<name>A0A1X7L4I5_9BACT</name>
<dbReference type="STRING" id="1028.SAMN05661096_03487"/>
<reference evidence="2" key="1">
    <citation type="submission" date="2017-04" db="EMBL/GenBank/DDBJ databases">
        <authorList>
            <person name="Varghese N."/>
            <person name="Submissions S."/>
        </authorList>
    </citation>
    <scope>NUCLEOTIDE SEQUENCE [LARGE SCALE GENOMIC DNA]</scope>
    <source>
        <strain evidence="2">DSM 4125</strain>
    </source>
</reference>
<accession>A0A1X7L4I5</accession>
<evidence type="ECO:0000313" key="1">
    <source>
        <dbReference type="EMBL" id="SMG48547.1"/>
    </source>
</evidence>
<dbReference type="EMBL" id="FXAW01000008">
    <property type="protein sequence ID" value="SMG48547.1"/>
    <property type="molecule type" value="Genomic_DNA"/>
</dbReference>
<evidence type="ECO:0000313" key="2">
    <source>
        <dbReference type="Proteomes" id="UP000193804"/>
    </source>
</evidence>
<keyword evidence="2" id="KW-1185">Reference proteome</keyword>
<proteinExistence type="predicted"/>